<comment type="catalytic activity">
    <reaction evidence="1">
        <text>a 1,2-diacyl-sn-glycero-3-phospho-(1D-myo-inositol) = 1D-myo-inositol 1,2-cyclic phosphate + a 1,2-diacyl-sn-glycerol</text>
        <dbReference type="Rhea" id="RHEA:17093"/>
        <dbReference type="ChEBI" id="CHEBI:17815"/>
        <dbReference type="ChEBI" id="CHEBI:57880"/>
        <dbReference type="ChEBI" id="CHEBI:58484"/>
        <dbReference type="EC" id="4.6.1.13"/>
    </reaction>
</comment>
<evidence type="ECO:0000259" key="6">
    <source>
        <dbReference type="SMART" id="SM00148"/>
    </source>
</evidence>
<evidence type="ECO:0000256" key="4">
    <source>
        <dbReference type="ARBA" id="ARBA00030474"/>
    </source>
</evidence>
<dbReference type="RefSeq" id="WP_160374365.1">
    <property type="nucleotide sequence ID" value="NZ_WSTB01000004.1"/>
</dbReference>
<dbReference type="PANTHER" id="PTHR13593">
    <property type="match status" value="1"/>
</dbReference>
<dbReference type="InterPro" id="IPR017946">
    <property type="entry name" value="PLC-like_Pdiesterase_TIM-brl"/>
</dbReference>
<evidence type="ECO:0000313" key="7">
    <source>
        <dbReference type="EMBL" id="MWB94358.1"/>
    </source>
</evidence>
<dbReference type="Proteomes" id="UP000471501">
    <property type="component" value="Unassembled WGS sequence"/>
</dbReference>
<accession>A0A6I4NJ00</accession>
<evidence type="ECO:0000256" key="5">
    <source>
        <dbReference type="ARBA" id="ARBA00030782"/>
    </source>
</evidence>
<evidence type="ECO:0000256" key="3">
    <source>
        <dbReference type="ARBA" id="ARBA00019758"/>
    </source>
</evidence>
<proteinExistence type="predicted"/>
<feature type="domain" description="Phosphatidylinositol-specific phospholipase C X" evidence="6">
    <location>
        <begin position="12"/>
        <end position="149"/>
    </location>
</feature>
<reference evidence="7 8" key="1">
    <citation type="submission" date="2019-12" db="EMBL/GenBank/DDBJ databases">
        <authorList>
            <person name="Kim Y.S."/>
        </authorList>
    </citation>
    <scope>NUCLEOTIDE SEQUENCE [LARGE SCALE GENOMIC DNA]</scope>
    <source>
        <strain evidence="7 8">GA093</strain>
    </source>
</reference>
<name>A0A6I4NJ00_9FLAO</name>
<dbReference type="GO" id="GO:0008081">
    <property type="term" value="F:phosphoric diester hydrolase activity"/>
    <property type="evidence" value="ECO:0007669"/>
    <property type="project" value="InterPro"/>
</dbReference>
<dbReference type="AlphaFoldDB" id="A0A6I4NJ00"/>
<keyword evidence="8" id="KW-1185">Reference proteome</keyword>
<dbReference type="InterPro" id="IPR051057">
    <property type="entry name" value="PI-PLC_domain"/>
</dbReference>
<dbReference type="Pfam" id="PF00388">
    <property type="entry name" value="PI-PLC-X"/>
    <property type="match status" value="1"/>
</dbReference>
<dbReference type="PROSITE" id="PS50007">
    <property type="entry name" value="PIPLC_X_DOMAIN"/>
    <property type="match status" value="1"/>
</dbReference>
<dbReference type="CDD" id="cd08586">
    <property type="entry name" value="PI-PLCc_BcPLC_like"/>
    <property type="match status" value="1"/>
</dbReference>
<evidence type="ECO:0000256" key="2">
    <source>
        <dbReference type="ARBA" id="ARBA00012581"/>
    </source>
</evidence>
<dbReference type="EMBL" id="WSTB01000004">
    <property type="protein sequence ID" value="MWB94358.1"/>
    <property type="molecule type" value="Genomic_DNA"/>
</dbReference>
<sequence>MSHFTQNWMSYLEDSKSLNDLTIPGTHDTCTYNESNLAQCQTMNLETQFKNGIRFWDIRLKVKDGKMDAYHGIVSLGFTFDDILRTSTILLQQFPSECIVMSISHEKNKDNVELYEKLWPVIKDLDYWYKEDRIPKLGEVRGKIIFMRRFIAPLSNFPIGINIYDNWPDDKTAEWESSAGIKFCVQDKFGGHLSVKLKNKFENHVKPVLDKAKNNENRLYMNFTSGTLDGGGSVFFPPKTLAKETNRLLLDYLGGKGKARFGIIPMDFPESESGLIRKLIGCNFEPFHEIIVQKATYFANETDGTWTMSRYGSNNFFNNHLDLVFIKTTNTQSGKVEIKAASGDFLYQKLTFDKPTVFNSETNGTWLLMNFKNPFFLNSGVPQNAPELVFIKTKNTESKKVELHIASGSSGYQKMILQTATVFNCENDGVWTMAFYQKTSLQPDLIYIKTKNTASKKVEVLIASGASNYRTIILNVVTAFDCEEDGVWTTAGFDGYGADLVFIKTSNTASGYVEVYVASVKSQYKEFTLKCKTAFKCETNGTWQIMPFENDYTQDLVFIKTANTQNNHVELHVASGKR</sequence>
<organism evidence="7 8">
    <name type="scientific">Flavobacterium hydrocarbonoxydans</name>
    <dbReference type="NCBI Taxonomy" id="2683249"/>
    <lineage>
        <taxon>Bacteria</taxon>
        <taxon>Pseudomonadati</taxon>
        <taxon>Bacteroidota</taxon>
        <taxon>Flavobacteriia</taxon>
        <taxon>Flavobacteriales</taxon>
        <taxon>Flavobacteriaceae</taxon>
        <taxon>Flavobacterium</taxon>
    </lineage>
</organism>
<dbReference type="SUPFAM" id="SSF51695">
    <property type="entry name" value="PLC-like phosphodiesterases"/>
    <property type="match status" value="1"/>
</dbReference>
<evidence type="ECO:0000256" key="1">
    <source>
        <dbReference type="ARBA" id="ARBA00001316"/>
    </source>
</evidence>
<dbReference type="EC" id="4.6.1.13" evidence="2"/>
<dbReference type="GO" id="GO:0004436">
    <property type="term" value="F:phosphatidylinositol diacylglycerol-lyase activity"/>
    <property type="evidence" value="ECO:0007669"/>
    <property type="project" value="UniProtKB-EC"/>
</dbReference>
<dbReference type="PANTHER" id="PTHR13593:SF113">
    <property type="entry name" value="SI:DKEY-266F7.9"/>
    <property type="match status" value="1"/>
</dbReference>
<evidence type="ECO:0000313" key="8">
    <source>
        <dbReference type="Proteomes" id="UP000471501"/>
    </source>
</evidence>
<gene>
    <name evidence="7" type="ORF">GON26_08285</name>
</gene>
<dbReference type="InterPro" id="IPR000909">
    <property type="entry name" value="PLipase_C_PInositol-sp_X_dom"/>
</dbReference>
<dbReference type="GO" id="GO:0006629">
    <property type="term" value="P:lipid metabolic process"/>
    <property type="evidence" value="ECO:0007669"/>
    <property type="project" value="InterPro"/>
</dbReference>
<dbReference type="Gene3D" id="3.20.20.190">
    <property type="entry name" value="Phosphatidylinositol (PI) phosphodiesterase"/>
    <property type="match status" value="1"/>
</dbReference>
<dbReference type="SMART" id="SM00148">
    <property type="entry name" value="PLCXc"/>
    <property type="match status" value="1"/>
</dbReference>
<protein>
    <recommendedName>
        <fullName evidence="3">1-phosphatidylinositol phosphodiesterase</fullName>
        <ecNumber evidence="2">4.6.1.13</ecNumber>
    </recommendedName>
    <alternativeName>
        <fullName evidence="4">Phosphatidylinositol diacylglycerol-lyase</fullName>
    </alternativeName>
    <alternativeName>
        <fullName evidence="5">Phosphatidylinositol-specific phospholipase C</fullName>
    </alternativeName>
</protein>
<comment type="caution">
    <text evidence="7">The sequence shown here is derived from an EMBL/GenBank/DDBJ whole genome shotgun (WGS) entry which is preliminary data.</text>
</comment>